<evidence type="ECO:0000259" key="6">
    <source>
        <dbReference type="PROSITE" id="PS50928"/>
    </source>
</evidence>
<evidence type="ECO:0000256" key="5">
    <source>
        <dbReference type="SAM" id="Phobius"/>
    </source>
</evidence>
<dbReference type="InterPro" id="IPR049783">
    <property type="entry name" value="ABC_perm_TupB-like"/>
</dbReference>
<dbReference type="SUPFAM" id="SSF161098">
    <property type="entry name" value="MetI-like"/>
    <property type="match status" value="1"/>
</dbReference>
<comment type="subcellular location">
    <subcellularLocation>
        <location evidence="1">Cell membrane</location>
        <topology evidence="1">Multi-pass membrane protein</topology>
    </subcellularLocation>
</comment>
<feature type="transmembrane region" description="Helical" evidence="5">
    <location>
        <begin position="156"/>
        <end position="181"/>
    </location>
</feature>
<dbReference type="Gene3D" id="1.10.3720.10">
    <property type="entry name" value="MetI-like"/>
    <property type="match status" value="1"/>
</dbReference>
<organism evidence="7 8">
    <name type="scientific">Tectimicrobiota bacterium</name>
    <dbReference type="NCBI Taxonomy" id="2528274"/>
    <lineage>
        <taxon>Bacteria</taxon>
        <taxon>Pseudomonadati</taxon>
        <taxon>Nitrospinota/Tectimicrobiota group</taxon>
        <taxon>Candidatus Tectimicrobiota</taxon>
    </lineage>
</organism>
<dbReference type="NCBIfam" id="NF038017">
    <property type="entry name" value="ABC_perm1"/>
    <property type="match status" value="1"/>
</dbReference>
<feature type="transmembrane region" description="Helical" evidence="5">
    <location>
        <begin position="32"/>
        <end position="54"/>
    </location>
</feature>
<comment type="caution">
    <text evidence="7">The sequence shown here is derived from an EMBL/GenBank/DDBJ whole genome shotgun (WGS) entry which is preliminary data.</text>
</comment>
<dbReference type="PANTHER" id="PTHR43632">
    <property type="entry name" value="PERMEASE COMPONENT OF TUNGSTATE ABC TRANSPORTER"/>
    <property type="match status" value="1"/>
</dbReference>
<evidence type="ECO:0000256" key="4">
    <source>
        <dbReference type="ARBA" id="ARBA00023136"/>
    </source>
</evidence>
<keyword evidence="2 5" id="KW-0812">Transmembrane</keyword>
<sequence length="228" mass="23689">MDFLIEGFYEGLLRVLTGDPEVWRAAGVTLQVSLWATLLASSLGLPAGYLLAVARFRGRGLVVGLLQSLLGFPTVVIGLLVYGLLSRRGPLGGMDLLFSPSAIVAGLCVLALPIAAVYGMTSVAGVDAGARETALTLGASAGRAAWTVFREARFGLMAAVLGAFGRVASEVGIAMMLGGNIEGHTRTLTTAIALESMKGEFGFGIALGMVLMSIMIAVSFLSRLLQRP</sequence>
<dbReference type="CDD" id="cd06261">
    <property type="entry name" value="TM_PBP2"/>
    <property type="match status" value="1"/>
</dbReference>
<reference evidence="7" key="1">
    <citation type="submission" date="2020-07" db="EMBL/GenBank/DDBJ databases">
        <title>Huge and variable diversity of episymbiotic CPR bacteria and DPANN archaea in groundwater ecosystems.</title>
        <authorList>
            <person name="He C.Y."/>
            <person name="Keren R."/>
            <person name="Whittaker M."/>
            <person name="Farag I.F."/>
            <person name="Doudna J."/>
            <person name="Cate J.H.D."/>
            <person name="Banfield J.F."/>
        </authorList>
    </citation>
    <scope>NUCLEOTIDE SEQUENCE</scope>
    <source>
        <strain evidence="7">NC_groundwater_763_Ag_S-0.2um_68_21</strain>
    </source>
</reference>
<dbReference type="GO" id="GO:0005886">
    <property type="term" value="C:plasma membrane"/>
    <property type="evidence" value="ECO:0007669"/>
    <property type="project" value="UniProtKB-SubCell"/>
</dbReference>
<feature type="transmembrane region" description="Helical" evidence="5">
    <location>
        <begin position="201"/>
        <end position="221"/>
    </location>
</feature>
<name>A0A932MQ78_UNCTE</name>
<dbReference type="InterPro" id="IPR035906">
    <property type="entry name" value="MetI-like_sf"/>
</dbReference>
<dbReference type="EMBL" id="JACPUR010000019">
    <property type="protein sequence ID" value="MBI3127841.1"/>
    <property type="molecule type" value="Genomic_DNA"/>
</dbReference>
<evidence type="ECO:0000313" key="7">
    <source>
        <dbReference type="EMBL" id="MBI3127841.1"/>
    </source>
</evidence>
<dbReference type="PANTHER" id="PTHR43632:SF1">
    <property type="entry name" value="PERMEASE COMPONENT OF TUNGSTATE ABC TRANSPORTER"/>
    <property type="match status" value="1"/>
</dbReference>
<dbReference type="PROSITE" id="PS50928">
    <property type="entry name" value="ABC_TM1"/>
    <property type="match status" value="1"/>
</dbReference>
<keyword evidence="4 5" id="KW-0472">Membrane</keyword>
<accession>A0A932MQ78</accession>
<dbReference type="GO" id="GO:0055085">
    <property type="term" value="P:transmembrane transport"/>
    <property type="evidence" value="ECO:0007669"/>
    <property type="project" value="InterPro"/>
</dbReference>
<protein>
    <submittedName>
        <fullName evidence="7">ABC transporter permease</fullName>
    </submittedName>
</protein>
<evidence type="ECO:0000256" key="1">
    <source>
        <dbReference type="ARBA" id="ARBA00004651"/>
    </source>
</evidence>
<evidence type="ECO:0000256" key="3">
    <source>
        <dbReference type="ARBA" id="ARBA00022989"/>
    </source>
</evidence>
<dbReference type="AlphaFoldDB" id="A0A932MQ78"/>
<feature type="transmembrane region" description="Helical" evidence="5">
    <location>
        <begin position="97"/>
        <end position="118"/>
    </location>
</feature>
<dbReference type="Proteomes" id="UP000782312">
    <property type="component" value="Unassembled WGS sequence"/>
</dbReference>
<proteinExistence type="predicted"/>
<feature type="domain" description="ABC transmembrane type-1" evidence="6">
    <location>
        <begin position="26"/>
        <end position="222"/>
    </location>
</feature>
<evidence type="ECO:0000256" key="2">
    <source>
        <dbReference type="ARBA" id="ARBA00022692"/>
    </source>
</evidence>
<feature type="transmembrane region" description="Helical" evidence="5">
    <location>
        <begin position="61"/>
        <end position="85"/>
    </location>
</feature>
<evidence type="ECO:0000313" key="8">
    <source>
        <dbReference type="Proteomes" id="UP000782312"/>
    </source>
</evidence>
<gene>
    <name evidence="7" type="ORF">HYZ11_09575</name>
</gene>
<keyword evidence="3 5" id="KW-1133">Transmembrane helix</keyword>
<dbReference type="InterPro" id="IPR000515">
    <property type="entry name" value="MetI-like"/>
</dbReference>